<gene>
    <name evidence="1" type="ORF">BDM02DRAFT_3189147</name>
</gene>
<reference evidence="1" key="2">
    <citation type="journal article" date="2020" name="Nat. Commun.">
        <title>Large-scale genome sequencing of mycorrhizal fungi provides insights into the early evolution of symbiotic traits.</title>
        <authorList>
            <person name="Miyauchi S."/>
            <person name="Kiss E."/>
            <person name="Kuo A."/>
            <person name="Drula E."/>
            <person name="Kohler A."/>
            <person name="Sanchez-Garcia M."/>
            <person name="Morin E."/>
            <person name="Andreopoulos B."/>
            <person name="Barry K.W."/>
            <person name="Bonito G."/>
            <person name="Buee M."/>
            <person name="Carver A."/>
            <person name="Chen C."/>
            <person name="Cichocki N."/>
            <person name="Clum A."/>
            <person name="Culley D."/>
            <person name="Crous P.W."/>
            <person name="Fauchery L."/>
            <person name="Girlanda M."/>
            <person name="Hayes R.D."/>
            <person name="Keri Z."/>
            <person name="LaButti K."/>
            <person name="Lipzen A."/>
            <person name="Lombard V."/>
            <person name="Magnuson J."/>
            <person name="Maillard F."/>
            <person name="Murat C."/>
            <person name="Nolan M."/>
            <person name="Ohm R.A."/>
            <person name="Pangilinan J."/>
            <person name="Pereira M.F."/>
            <person name="Perotto S."/>
            <person name="Peter M."/>
            <person name="Pfister S."/>
            <person name="Riley R."/>
            <person name="Sitrit Y."/>
            <person name="Stielow J.B."/>
            <person name="Szollosi G."/>
            <person name="Zifcakova L."/>
            <person name="Stursova M."/>
            <person name="Spatafora J.W."/>
            <person name="Tedersoo L."/>
            <person name="Vaario L.M."/>
            <person name="Yamada A."/>
            <person name="Yan M."/>
            <person name="Wang P."/>
            <person name="Xu J."/>
            <person name="Bruns T."/>
            <person name="Baldrian P."/>
            <person name="Vilgalys R."/>
            <person name="Dunand C."/>
            <person name="Henrissat B."/>
            <person name="Grigoriev I.V."/>
            <person name="Hibbett D."/>
            <person name="Nagy L.G."/>
            <person name="Martin F.M."/>
        </authorList>
    </citation>
    <scope>NUCLEOTIDE SEQUENCE</scope>
    <source>
        <strain evidence="1">P2</strain>
    </source>
</reference>
<proteinExistence type="predicted"/>
<sequence>MNMIRQPDANPFETVHDQMYDMFFELSRRLEGMRAELRDRSQVQAQPEPEPLLQSRPQPPALVADVTPIVGAGVRTGKSNTRNKIRPHVSISSKTKTTRNIVVPPNGTVLMAPETQAPSVIVKRRRVTEIRDSDDEIAVPAPASRKRKLIRRETSESLGNSDEEVETRNTGAHLDGDDASIDSPRAELRCASHSSPPPTKPTLGRSNATTTVKRMTKGPEPSISKAKLKDPGADEREHKKQDPDCEFVMDNALLNRRLSKLGPNFQVDNNRTTHPRIGSNSRANMKLEEWVDDRGDKGPYHLFLHRSSEDYRYFGLYDRVWIERVSRDEWLSQSDKVRKSWAERVRSTTNGKSTRARVFLRRRFGREPTLAEVVKHEEDENLKRLVNESQIMEDFNSGIENLTIWGLKCVGYNYDLEQHLADHLLEANAAPTNRKDKISGLRPKRF</sequence>
<name>A0ACB6Z8Y7_THEGA</name>
<comment type="caution">
    <text evidence="1">The sequence shown here is derived from an EMBL/GenBank/DDBJ whole genome shotgun (WGS) entry which is preliminary data.</text>
</comment>
<protein>
    <submittedName>
        <fullName evidence="1">Uncharacterized protein</fullName>
    </submittedName>
</protein>
<organism evidence="1 2">
    <name type="scientific">Thelephora ganbajun</name>
    <name type="common">Ganba fungus</name>
    <dbReference type="NCBI Taxonomy" id="370292"/>
    <lineage>
        <taxon>Eukaryota</taxon>
        <taxon>Fungi</taxon>
        <taxon>Dikarya</taxon>
        <taxon>Basidiomycota</taxon>
        <taxon>Agaricomycotina</taxon>
        <taxon>Agaricomycetes</taxon>
        <taxon>Thelephorales</taxon>
        <taxon>Thelephoraceae</taxon>
        <taxon>Thelephora</taxon>
    </lineage>
</organism>
<accession>A0ACB6Z8Y7</accession>
<dbReference type="EMBL" id="MU118068">
    <property type="protein sequence ID" value="KAF9646086.1"/>
    <property type="molecule type" value="Genomic_DNA"/>
</dbReference>
<evidence type="ECO:0000313" key="2">
    <source>
        <dbReference type="Proteomes" id="UP000886501"/>
    </source>
</evidence>
<dbReference type="Proteomes" id="UP000886501">
    <property type="component" value="Unassembled WGS sequence"/>
</dbReference>
<reference evidence="1" key="1">
    <citation type="submission" date="2019-10" db="EMBL/GenBank/DDBJ databases">
        <authorList>
            <consortium name="DOE Joint Genome Institute"/>
            <person name="Kuo A."/>
            <person name="Miyauchi S."/>
            <person name="Kiss E."/>
            <person name="Drula E."/>
            <person name="Kohler A."/>
            <person name="Sanchez-Garcia M."/>
            <person name="Andreopoulos B."/>
            <person name="Barry K.W."/>
            <person name="Bonito G."/>
            <person name="Buee M."/>
            <person name="Carver A."/>
            <person name="Chen C."/>
            <person name="Cichocki N."/>
            <person name="Clum A."/>
            <person name="Culley D."/>
            <person name="Crous P.W."/>
            <person name="Fauchery L."/>
            <person name="Girlanda M."/>
            <person name="Hayes R."/>
            <person name="Keri Z."/>
            <person name="Labutti K."/>
            <person name="Lipzen A."/>
            <person name="Lombard V."/>
            <person name="Magnuson J."/>
            <person name="Maillard F."/>
            <person name="Morin E."/>
            <person name="Murat C."/>
            <person name="Nolan M."/>
            <person name="Ohm R."/>
            <person name="Pangilinan J."/>
            <person name="Pereira M."/>
            <person name="Perotto S."/>
            <person name="Peter M."/>
            <person name="Riley R."/>
            <person name="Sitrit Y."/>
            <person name="Stielow B."/>
            <person name="Szollosi G."/>
            <person name="Zifcakova L."/>
            <person name="Stursova M."/>
            <person name="Spatafora J.W."/>
            <person name="Tedersoo L."/>
            <person name="Vaario L.-M."/>
            <person name="Yamada A."/>
            <person name="Yan M."/>
            <person name="Wang P."/>
            <person name="Xu J."/>
            <person name="Bruns T."/>
            <person name="Baldrian P."/>
            <person name="Vilgalys R."/>
            <person name="Henrissat B."/>
            <person name="Grigoriev I.V."/>
            <person name="Hibbett D."/>
            <person name="Nagy L.G."/>
            <person name="Martin F.M."/>
        </authorList>
    </citation>
    <scope>NUCLEOTIDE SEQUENCE</scope>
    <source>
        <strain evidence="1">P2</strain>
    </source>
</reference>
<keyword evidence="2" id="KW-1185">Reference proteome</keyword>
<evidence type="ECO:0000313" key="1">
    <source>
        <dbReference type="EMBL" id="KAF9646086.1"/>
    </source>
</evidence>